<evidence type="ECO:0000256" key="1">
    <source>
        <dbReference type="SAM" id="SignalP"/>
    </source>
</evidence>
<proteinExistence type="predicted"/>
<keyword evidence="1" id="KW-0732">Signal</keyword>
<dbReference type="EMBL" id="GGFL01008919">
    <property type="protein sequence ID" value="MBW73097.1"/>
    <property type="molecule type" value="Transcribed_RNA"/>
</dbReference>
<name>A0A2M4D6C4_ANODA</name>
<accession>A0A2M4D6C4</accession>
<dbReference type="AlphaFoldDB" id="A0A2M4D6C4"/>
<feature type="chain" id="PRO_5014844080" evidence="1">
    <location>
        <begin position="19"/>
        <end position="152"/>
    </location>
</feature>
<feature type="signal peptide" evidence="1">
    <location>
        <begin position="1"/>
        <end position="18"/>
    </location>
</feature>
<protein>
    <submittedName>
        <fullName evidence="2">Putative secreted protein</fullName>
    </submittedName>
</protein>
<reference evidence="2" key="1">
    <citation type="submission" date="2018-01" db="EMBL/GenBank/DDBJ databases">
        <title>An insight into the sialome of Amazonian anophelines.</title>
        <authorList>
            <person name="Ribeiro J.M."/>
            <person name="Scarpassa V."/>
            <person name="Calvo E."/>
        </authorList>
    </citation>
    <scope>NUCLEOTIDE SEQUENCE</scope>
</reference>
<evidence type="ECO:0000313" key="2">
    <source>
        <dbReference type="EMBL" id="MBW73097.1"/>
    </source>
</evidence>
<sequence length="152" mass="15041">MLLLLLLLRLLPVQPFAAAPALADGPVLLRWRAESRAHAIAGAPVRVPSAAPSRVSFAVRDLELVAVPLHGHAAVLAHGPGVAPVRAPGRVPAPAHAPVAVRVPFHAATHAPSPVVPSAVAAAAVRPAAVAVGSVAEPAASSGVPAAAESVP</sequence>
<organism evidence="2">
    <name type="scientific">Anopheles darlingi</name>
    <name type="common">Mosquito</name>
    <dbReference type="NCBI Taxonomy" id="43151"/>
    <lineage>
        <taxon>Eukaryota</taxon>
        <taxon>Metazoa</taxon>
        <taxon>Ecdysozoa</taxon>
        <taxon>Arthropoda</taxon>
        <taxon>Hexapoda</taxon>
        <taxon>Insecta</taxon>
        <taxon>Pterygota</taxon>
        <taxon>Neoptera</taxon>
        <taxon>Endopterygota</taxon>
        <taxon>Diptera</taxon>
        <taxon>Nematocera</taxon>
        <taxon>Culicoidea</taxon>
        <taxon>Culicidae</taxon>
        <taxon>Anophelinae</taxon>
        <taxon>Anopheles</taxon>
    </lineage>
</organism>